<keyword evidence="2" id="KW-1185">Reference proteome</keyword>
<accession>A0AAW0IC71</accession>
<gene>
    <name evidence="1" type="ORF">U0070_004531</name>
</gene>
<dbReference type="EMBL" id="JBBHLL010000159">
    <property type="protein sequence ID" value="KAK7812070.1"/>
    <property type="molecule type" value="Genomic_DNA"/>
</dbReference>
<protein>
    <submittedName>
        <fullName evidence="1">Uncharacterized protein</fullName>
    </submittedName>
</protein>
<proteinExistence type="predicted"/>
<evidence type="ECO:0000313" key="2">
    <source>
        <dbReference type="Proteomes" id="UP001488838"/>
    </source>
</evidence>
<organism evidence="1 2">
    <name type="scientific">Myodes glareolus</name>
    <name type="common">Bank vole</name>
    <name type="synonym">Clethrionomys glareolus</name>
    <dbReference type="NCBI Taxonomy" id="447135"/>
    <lineage>
        <taxon>Eukaryota</taxon>
        <taxon>Metazoa</taxon>
        <taxon>Chordata</taxon>
        <taxon>Craniata</taxon>
        <taxon>Vertebrata</taxon>
        <taxon>Euteleostomi</taxon>
        <taxon>Mammalia</taxon>
        <taxon>Eutheria</taxon>
        <taxon>Euarchontoglires</taxon>
        <taxon>Glires</taxon>
        <taxon>Rodentia</taxon>
        <taxon>Myomorpha</taxon>
        <taxon>Muroidea</taxon>
        <taxon>Cricetidae</taxon>
        <taxon>Arvicolinae</taxon>
        <taxon>Myodes</taxon>
    </lineage>
</organism>
<sequence length="198" mass="22248">MPWVRVYHSAGGTAASDWQDRRKQEGTAAVSTEQSENCRRAFIINLMKRYQAPPTSLPCDVTRDPQGEQDRYGCTNFKGFTGRQELKHPREDEHSLGDKRQVQAGAMLARSVEPPLPGQGEAGMFQVEEDTGKRCQRVRVFARASVQDTSISLHLLLQVPFEEANLPETYRLWSLSWNSVDLAGPTLTEIHLPVPPKC</sequence>
<name>A0AAW0IC71_MYOGA</name>
<comment type="caution">
    <text evidence="1">The sequence shown here is derived from an EMBL/GenBank/DDBJ whole genome shotgun (WGS) entry which is preliminary data.</text>
</comment>
<reference evidence="1 2" key="1">
    <citation type="journal article" date="2023" name="bioRxiv">
        <title>Conserved and derived expression patterns and positive selection on dental genes reveal complex evolutionary context of ever-growing rodent molars.</title>
        <authorList>
            <person name="Calamari Z.T."/>
            <person name="Song A."/>
            <person name="Cohen E."/>
            <person name="Akter M."/>
            <person name="Roy R.D."/>
            <person name="Hallikas O."/>
            <person name="Christensen M.M."/>
            <person name="Li P."/>
            <person name="Marangoni P."/>
            <person name="Jernvall J."/>
            <person name="Klein O.D."/>
        </authorList>
    </citation>
    <scope>NUCLEOTIDE SEQUENCE [LARGE SCALE GENOMIC DNA]</scope>
    <source>
        <strain evidence="1">V071</strain>
    </source>
</reference>
<evidence type="ECO:0000313" key="1">
    <source>
        <dbReference type="EMBL" id="KAK7812070.1"/>
    </source>
</evidence>
<dbReference type="Proteomes" id="UP001488838">
    <property type="component" value="Unassembled WGS sequence"/>
</dbReference>
<dbReference type="AlphaFoldDB" id="A0AAW0IC71"/>